<dbReference type="Pfam" id="PF21307">
    <property type="entry name" value="Glyco_hydro_95_C"/>
    <property type="match status" value="1"/>
</dbReference>
<feature type="domain" description="Glycosyl hydrolase family 95 catalytic" evidence="3">
    <location>
        <begin position="279"/>
        <end position="685"/>
    </location>
</feature>
<dbReference type="Gene3D" id="1.50.10.10">
    <property type="match status" value="1"/>
</dbReference>
<reference evidence="4 5" key="1">
    <citation type="submission" date="2019-10" db="EMBL/GenBank/DDBJ databases">
        <title>Prolixibacter strains distinguished by the presence of nitrate reductase genes were adept at nitrate-dependent anaerobic corrosion of metallic iron and carbon steel.</title>
        <authorList>
            <person name="Iino T."/>
            <person name="Shono N."/>
            <person name="Ito K."/>
            <person name="Nakamura R."/>
            <person name="Sueoka K."/>
            <person name="Harayama S."/>
            <person name="Ohkuma M."/>
        </authorList>
    </citation>
    <scope>NUCLEOTIDE SEQUENCE [LARGE SCALE GENOMIC DNA]</scope>
    <source>
        <strain evidence="4 5">JCM 13498</strain>
    </source>
</reference>
<dbReference type="PIRSF" id="PIRSF007663">
    <property type="entry name" value="UCP007663"/>
    <property type="match status" value="1"/>
</dbReference>
<evidence type="ECO:0000313" key="4">
    <source>
        <dbReference type="EMBL" id="GET33593.1"/>
    </source>
</evidence>
<evidence type="ECO:0000259" key="2">
    <source>
        <dbReference type="Pfam" id="PF21307"/>
    </source>
</evidence>
<gene>
    <name evidence="4" type="ORF">PbJCM13498_24560</name>
</gene>
<proteinExistence type="predicted"/>
<dbReference type="InterPro" id="IPR008928">
    <property type="entry name" value="6-hairpin_glycosidase_sf"/>
</dbReference>
<dbReference type="SUPFAM" id="SSF48208">
    <property type="entry name" value="Six-hairpin glycosidases"/>
    <property type="match status" value="1"/>
</dbReference>
<dbReference type="InterPro" id="IPR016518">
    <property type="entry name" value="Alpha-L-fucosidase"/>
</dbReference>
<dbReference type="FunFam" id="1.50.10.10:FF:000028">
    <property type="entry name" value="Alpha-L-fucosidase 2"/>
    <property type="match status" value="1"/>
</dbReference>
<keyword evidence="5" id="KW-1185">Reference proteome</keyword>
<evidence type="ECO:0000313" key="5">
    <source>
        <dbReference type="Proteomes" id="UP000391834"/>
    </source>
</evidence>
<dbReference type="EMBL" id="BLAX01000001">
    <property type="protein sequence ID" value="GET33593.1"/>
    <property type="molecule type" value="Genomic_DNA"/>
</dbReference>
<sequence length="808" mass="89849">MGAIAGAYAQNDSLLKLWYLHPAKQWVEALPVGNGRLGAMVFGDPCHETIQLNESTVWAGQPNRNDNPKAREALPEVRKLIFEGKYKEVETLVNQDFISKKSQGMPYQTVGNLRLSFPEHENYSGYYRELDIDKAVATSRYNVNGVHYTTHVLSSYPDQVIVARISADKPGAVSFSATMDRPGASKMLNLSTQGNDELVLSGTTSDHETVKGAVRFEARVKVVPRGGTVSANDTVVNVSNADAATIYISIATNFKNDNDISGNADALASSYLQQALKKSYEQIQKTSTADYRKYFQRVKLDLGVTDSVKNPTDVRLAQFAGDNDPQLVALYFQFGRYLLISSSRPGGQPANLQGIWNNQLFPPWDSKYTININTEMNYWPSEVTNLTEMNEPLIQMVRELSQTGRKTAEDMYGAGGWTAHHNTDIWRITGPIDGANWGMWPMGGVWLSQHLFYKYAFGGDKEYLKSIYPVVKGAAEFLLDFMVEEPEHHWLVVCPSISPEHIPPGHHTALTAGATMDNQLAFDLFTKTMMAAKILHTDDAFVARLQDAIKRLPPMQIGRWGQLQEWLHDWDSPSDHHRHVSHLYGLYPSNQISPYRTPELFSAARTSLLARGDESTGWSMGWKVNLWARLLDGNHAYKLITDQLRPVNHSRGMEGGGTYPNLFDAHPPFQIDGNFGCTSGIAEMLLQSQDGAVQLLPALPTAWQKGSVTGLRARGGFTVDLKWENGGLAHATIRSTEGGNCRLRSYVPLKGKGLTKAKGQNPNPFFAIPAQKSPLVHSEVPLDMPKLKKVYEYDVPTRKGDVIEVSKM</sequence>
<comment type="caution">
    <text evidence="4">The sequence shown here is derived from an EMBL/GenBank/DDBJ whole genome shotgun (WGS) entry which is preliminary data.</text>
</comment>
<dbReference type="InterPro" id="IPR054363">
    <property type="entry name" value="GH95_cat"/>
</dbReference>
<dbReference type="AlphaFoldDB" id="A0A5M4B1A4"/>
<evidence type="ECO:0000259" key="3">
    <source>
        <dbReference type="Pfam" id="PF22124"/>
    </source>
</evidence>
<feature type="domain" description="Alpha fucosidase A-like C-terminal" evidence="2">
    <location>
        <begin position="687"/>
        <end position="749"/>
    </location>
</feature>
<dbReference type="InterPro" id="IPR012341">
    <property type="entry name" value="6hp_glycosidase-like_sf"/>
</dbReference>
<dbReference type="GO" id="GO:0005975">
    <property type="term" value="P:carbohydrate metabolic process"/>
    <property type="evidence" value="ECO:0007669"/>
    <property type="project" value="InterPro"/>
</dbReference>
<dbReference type="PANTHER" id="PTHR31084:SF0">
    <property type="entry name" value="ALPHA-L-FUCOSIDASE 2"/>
    <property type="match status" value="1"/>
</dbReference>
<dbReference type="InterPro" id="IPR027414">
    <property type="entry name" value="GH95_N_dom"/>
</dbReference>
<evidence type="ECO:0000259" key="1">
    <source>
        <dbReference type="Pfam" id="PF14498"/>
    </source>
</evidence>
<dbReference type="PANTHER" id="PTHR31084">
    <property type="entry name" value="ALPHA-L-FUCOSIDASE 2"/>
    <property type="match status" value="1"/>
</dbReference>
<dbReference type="GO" id="GO:0004560">
    <property type="term" value="F:alpha-L-fucosidase activity"/>
    <property type="evidence" value="ECO:0007669"/>
    <property type="project" value="InterPro"/>
</dbReference>
<dbReference type="Pfam" id="PF14498">
    <property type="entry name" value="Glyco_hyd_65N_2"/>
    <property type="match status" value="1"/>
</dbReference>
<dbReference type="OrthoDB" id="9802600at2"/>
<name>A0A5M4B1A4_9BACT</name>
<organism evidence="4 5">
    <name type="scientific">Prolixibacter bellariivorans</name>
    <dbReference type="NCBI Taxonomy" id="314319"/>
    <lineage>
        <taxon>Bacteria</taxon>
        <taxon>Pseudomonadati</taxon>
        <taxon>Bacteroidota</taxon>
        <taxon>Bacteroidia</taxon>
        <taxon>Marinilabiliales</taxon>
        <taxon>Prolixibacteraceae</taxon>
        <taxon>Prolixibacter</taxon>
    </lineage>
</organism>
<feature type="domain" description="Glycosyl hydrolase family 95 N-terminal" evidence="1">
    <location>
        <begin position="17"/>
        <end position="256"/>
    </location>
</feature>
<dbReference type="Proteomes" id="UP000391834">
    <property type="component" value="Unassembled WGS sequence"/>
</dbReference>
<dbReference type="Pfam" id="PF22124">
    <property type="entry name" value="Glyco_hydro_95_cat"/>
    <property type="match status" value="1"/>
</dbReference>
<protein>
    <submittedName>
        <fullName evidence="4">Uncharacterized protein</fullName>
    </submittedName>
</protein>
<dbReference type="InterPro" id="IPR049053">
    <property type="entry name" value="AFCA-like_C"/>
</dbReference>
<accession>A0A5M4B1A4</accession>